<name>A0AAV4GLJ5_9GAST</name>
<protein>
    <submittedName>
        <fullName evidence="2">Uncharacterized protein</fullName>
    </submittedName>
</protein>
<gene>
    <name evidence="2" type="ORF">ElyMa_000724100</name>
</gene>
<dbReference type="Proteomes" id="UP000762676">
    <property type="component" value="Unassembled WGS sequence"/>
</dbReference>
<dbReference type="AlphaFoldDB" id="A0AAV4GLJ5"/>
<proteinExistence type="predicted"/>
<feature type="compositionally biased region" description="Polar residues" evidence="1">
    <location>
        <begin position="8"/>
        <end position="19"/>
    </location>
</feature>
<accession>A0AAV4GLJ5</accession>
<dbReference type="EMBL" id="BMAT01001481">
    <property type="protein sequence ID" value="GFR86573.1"/>
    <property type="molecule type" value="Genomic_DNA"/>
</dbReference>
<evidence type="ECO:0000313" key="2">
    <source>
        <dbReference type="EMBL" id="GFR86573.1"/>
    </source>
</evidence>
<comment type="caution">
    <text evidence="2">The sequence shown here is derived from an EMBL/GenBank/DDBJ whole genome shotgun (WGS) entry which is preliminary data.</text>
</comment>
<evidence type="ECO:0000256" key="1">
    <source>
        <dbReference type="SAM" id="MobiDB-lite"/>
    </source>
</evidence>
<organism evidence="2 3">
    <name type="scientific">Elysia marginata</name>
    <dbReference type="NCBI Taxonomy" id="1093978"/>
    <lineage>
        <taxon>Eukaryota</taxon>
        <taxon>Metazoa</taxon>
        <taxon>Spiralia</taxon>
        <taxon>Lophotrochozoa</taxon>
        <taxon>Mollusca</taxon>
        <taxon>Gastropoda</taxon>
        <taxon>Heterobranchia</taxon>
        <taxon>Euthyneura</taxon>
        <taxon>Panpulmonata</taxon>
        <taxon>Sacoglossa</taxon>
        <taxon>Placobranchoidea</taxon>
        <taxon>Plakobranchidae</taxon>
        <taxon>Elysia</taxon>
    </lineage>
</organism>
<evidence type="ECO:0000313" key="3">
    <source>
        <dbReference type="Proteomes" id="UP000762676"/>
    </source>
</evidence>
<sequence>MHAHNNDTEIISNKSSGYNEETERQNAVMVTDSGTSSHTNFGASTATHELRRSKRCITNPCPWTSLMSKSKKHGHKSFEQKTKEFREGSCGIGIGVMNVNSDLNVSMRKIRKSNNGNTSLEKRTILSSSVKRKRLLRNKQTEKNKNRKLSPDVTVRGDYDDFWNLLYSAFAESSSDEESLCRKILKAHQVEQLSEPSSQTNSFGLSSVDKPNKDDKLHKCDCNKLETGLENIHSDESCSKSSDGESCPQETFKVVSVASEPVGSCEILNLHLSDVPNSNTSDSLLDSLEVTNKYIVAVCETSGEENNEFIFKDKRPSSMLSNRSSVSNHCNGILRSGLGEFILCAASDPQRRRKQNSTPL</sequence>
<feature type="region of interest" description="Disordered" evidence="1">
    <location>
        <begin position="1"/>
        <end position="20"/>
    </location>
</feature>
<reference evidence="2 3" key="1">
    <citation type="journal article" date="2021" name="Elife">
        <title>Chloroplast acquisition without the gene transfer in kleptoplastic sea slugs, Plakobranchus ocellatus.</title>
        <authorList>
            <person name="Maeda T."/>
            <person name="Takahashi S."/>
            <person name="Yoshida T."/>
            <person name="Shimamura S."/>
            <person name="Takaki Y."/>
            <person name="Nagai Y."/>
            <person name="Toyoda A."/>
            <person name="Suzuki Y."/>
            <person name="Arimoto A."/>
            <person name="Ishii H."/>
            <person name="Satoh N."/>
            <person name="Nishiyama T."/>
            <person name="Hasebe M."/>
            <person name="Maruyama T."/>
            <person name="Minagawa J."/>
            <person name="Obokata J."/>
            <person name="Shigenobu S."/>
        </authorList>
    </citation>
    <scope>NUCLEOTIDE SEQUENCE [LARGE SCALE GENOMIC DNA]</scope>
</reference>
<keyword evidence="3" id="KW-1185">Reference proteome</keyword>